<dbReference type="SUPFAM" id="SSF81324">
    <property type="entry name" value="Voltage-gated potassium channels"/>
    <property type="match status" value="1"/>
</dbReference>
<evidence type="ECO:0000256" key="4">
    <source>
        <dbReference type="ARBA" id="ARBA00022448"/>
    </source>
</evidence>
<evidence type="ECO:0000256" key="16">
    <source>
        <dbReference type="SAM" id="MobiDB-lite"/>
    </source>
</evidence>
<dbReference type="GO" id="GO:0030322">
    <property type="term" value="P:stabilization of membrane potential"/>
    <property type="evidence" value="ECO:0007669"/>
    <property type="project" value="TreeGrafter"/>
</dbReference>
<dbReference type="InterPro" id="IPR005407">
    <property type="entry name" value="KCNK9"/>
</dbReference>
<dbReference type="Pfam" id="PF07885">
    <property type="entry name" value="Ion_trans_2"/>
    <property type="match status" value="2"/>
</dbReference>
<comment type="similarity">
    <text evidence="2 15">Belongs to the two pore domain potassium channel (TC 1.A.1.8) family.</text>
</comment>
<feature type="transmembrane region" description="Helical" evidence="17">
    <location>
        <begin position="579"/>
        <end position="597"/>
    </location>
</feature>
<dbReference type="PRINTS" id="PR01333">
    <property type="entry name" value="2POREKCHANEL"/>
</dbReference>
<reference evidence="19" key="1">
    <citation type="submission" date="2023-06" db="EMBL/GenBank/DDBJ databases">
        <title>Male Hemibagrus guttatus genome.</title>
        <authorList>
            <person name="Bian C."/>
        </authorList>
    </citation>
    <scope>NUCLEOTIDE SEQUENCE</scope>
    <source>
        <strain evidence="19">Male_cb2023</strain>
        <tissue evidence="19">Muscle</tissue>
    </source>
</reference>
<keyword evidence="8" id="KW-0631">Potassium channel</keyword>
<dbReference type="Gene3D" id="1.10.287.70">
    <property type="match status" value="1"/>
</dbReference>
<evidence type="ECO:0000256" key="15">
    <source>
        <dbReference type="RuleBase" id="RU003857"/>
    </source>
</evidence>
<comment type="subcellular location">
    <subcellularLocation>
        <location evidence="1">Cell membrane</location>
        <topology evidence="1">Multi-pass membrane protein</topology>
    </subcellularLocation>
</comment>
<feature type="transmembrane region" description="Helical" evidence="17">
    <location>
        <begin position="609"/>
        <end position="628"/>
    </location>
</feature>
<evidence type="ECO:0000256" key="14">
    <source>
        <dbReference type="ARBA" id="ARBA00023303"/>
    </source>
</evidence>
<organism evidence="19 20">
    <name type="scientific">Hemibagrus guttatus</name>
    <dbReference type="NCBI Taxonomy" id="175788"/>
    <lineage>
        <taxon>Eukaryota</taxon>
        <taxon>Metazoa</taxon>
        <taxon>Chordata</taxon>
        <taxon>Craniata</taxon>
        <taxon>Vertebrata</taxon>
        <taxon>Euteleostomi</taxon>
        <taxon>Actinopterygii</taxon>
        <taxon>Neopterygii</taxon>
        <taxon>Teleostei</taxon>
        <taxon>Ostariophysi</taxon>
        <taxon>Siluriformes</taxon>
        <taxon>Bagridae</taxon>
        <taxon>Hemibagrus</taxon>
    </lineage>
</organism>
<dbReference type="InterPro" id="IPR003092">
    <property type="entry name" value="2pore_dom_K_chnl_TASK"/>
</dbReference>
<feature type="compositionally biased region" description="Polar residues" evidence="16">
    <location>
        <begin position="1039"/>
        <end position="1053"/>
    </location>
</feature>
<feature type="compositionally biased region" description="Basic and acidic residues" evidence="16">
    <location>
        <begin position="1103"/>
        <end position="1116"/>
    </location>
</feature>
<keyword evidence="5" id="KW-1003">Cell membrane</keyword>
<dbReference type="GO" id="GO:0005886">
    <property type="term" value="C:plasma membrane"/>
    <property type="evidence" value="ECO:0007669"/>
    <property type="project" value="UniProtKB-SubCell"/>
</dbReference>
<evidence type="ECO:0000256" key="8">
    <source>
        <dbReference type="ARBA" id="ARBA00022826"/>
    </source>
</evidence>
<keyword evidence="12 17" id="KW-0472">Membrane</keyword>
<feature type="transmembrane region" description="Helical" evidence="17">
    <location>
        <begin position="640"/>
        <end position="667"/>
    </location>
</feature>
<keyword evidence="4 15" id="KW-0813">Transport</keyword>
<dbReference type="InterPro" id="IPR013099">
    <property type="entry name" value="K_chnl_dom"/>
</dbReference>
<protein>
    <recommendedName>
        <fullName evidence="3">Potassium channel subfamily K member 9</fullName>
    </recommendedName>
</protein>
<evidence type="ECO:0000256" key="3">
    <source>
        <dbReference type="ARBA" id="ARBA00016209"/>
    </source>
</evidence>
<evidence type="ECO:0000256" key="5">
    <source>
        <dbReference type="ARBA" id="ARBA00022475"/>
    </source>
</evidence>
<gene>
    <name evidence="19" type="ORF">QTP70_013584</name>
</gene>
<keyword evidence="9" id="KW-0630">Potassium</keyword>
<accession>A0AAE0QLA1</accession>
<feature type="domain" description="Potassium channel" evidence="18">
    <location>
        <begin position="510"/>
        <end position="552"/>
    </location>
</feature>
<evidence type="ECO:0000256" key="2">
    <source>
        <dbReference type="ARBA" id="ARBA00006666"/>
    </source>
</evidence>
<feature type="transmembrane region" description="Helical" evidence="17">
    <location>
        <begin position="531"/>
        <end position="549"/>
    </location>
</feature>
<dbReference type="FunFam" id="1.10.287.70:FF:000248">
    <property type="entry name" value="KCNK3 isoform 1"/>
    <property type="match status" value="1"/>
</dbReference>
<evidence type="ECO:0000256" key="17">
    <source>
        <dbReference type="SAM" id="Phobius"/>
    </source>
</evidence>
<evidence type="ECO:0000256" key="6">
    <source>
        <dbReference type="ARBA" id="ARBA00022538"/>
    </source>
</evidence>
<keyword evidence="14 15" id="KW-0407">Ion channel</keyword>
<dbReference type="PANTHER" id="PTHR11003">
    <property type="entry name" value="POTASSIUM CHANNEL, SUBFAMILY K"/>
    <property type="match status" value="1"/>
</dbReference>
<evidence type="ECO:0000256" key="1">
    <source>
        <dbReference type="ARBA" id="ARBA00004651"/>
    </source>
</evidence>
<keyword evidence="11 15" id="KW-0406">Ion transport</keyword>
<keyword evidence="6" id="KW-0633">Potassium transport</keyword>
<feature type="compositionally biased region" description="Basic and acidic residues" evidence="16">
    <location>
        <begin position="1062"/>
        <end position="1095"/>
    </location>
</feature>
<sequence>MASIPVSFSEGMASVPVSLSEGGVVSVPVSLSGGGMASVSVSISGGGVVSVLVSLSGGGMAFVPVSLIGGGVAFVPFSLSEGGVASVPVSLSEGGVASVPVSLSEGGVASVPVSLSEGGMASVYVSLSEGGVASVPVSLSEGGVASVPVSLSEGGVASVPLLYELFNEGGIAYVPVSQSGGVMASVPVSLSEGGVASVPVSLREGVMASVPVSLREGGVASVPVSLREGVMASVPVSLREGSVASVPVSHSEGGVASVPATRERHGLCTCDSVKEVWPLYPSLSRKEVWHLYLSLSKGGVASVSVSLSGGGVASVPVSLTKGGVASVLISLTKGGVASVLISLTKGGVASVPVSLSEGGVASVPVSLSEGGVVSVPVSLSGGGVPSVPVSLSGGGVASVPVSLSGGGVPSVPVSLSGGGVASVPVSLSGGGVASVPVSLSEGGVASVPVSLSEGGVVSVPVSLSGGGVPSVPVSLSGGGVPSVPVSLSGGGVASVPVSLSGGGVASVPVSLSGGGYGHAAPGTDAGKAFCMFYAVLGIPLTLVMFQSLGERMNTFVKYLLKRIKKCCGMRITDVSMENMVTMGFFSCMGTLCIGAAAFSHYEDWSFFQSYYYCFITLTTIGFGDFVALQKNRALQRKPLYVAFSFMYILVGLTVIGAFLNLVVLRFLTMNSEDERRDAEERASLAGNRSSVIVHVQEDAMPGRMHRRRRDRDQYRSEVGDLQSVCSCMHYHSHDFGSSAMLAGEGAGRGGLGLGGRPFVQQNSYTCQPRYFHSPVTYHIEEISPSALKNSFLPSPISSVSPGLHSFTDNSRLMRRRNERLAINSNRLTTDNNRLTTGSNRLTTDSNRLITDSNRLATNSLLVMQEPSWTEAQQRSMAPDEAVTLTRHAKTSALPLQDFGGRPSHTSVLHLSAAPAGEVPAPDLLTSSSSHDDFFPSLLRDVRFRARSAERQKKMENFENFPPRRPLKLAPLNIELPLEVKKTQRQKIHSLWKEEAKHLELSAKKGSSHGQTRLLPVNQITLGQRLVKKELDHRIHSSPDLFQTHPNITSSQSARGLVSIDQSEGRKSDCSKLSRAWRPDEDLSKSAERLKDDEGKPAASGAELRQRGMEKVLEKPSSRNMWEAVVGRGSRRMAVYDIQEAVL</sequence>
<dbReference type="PRINTS" id="PR01095">
    <property type="entry name" value="TASKCHANNEL"/>
</dbReference>
<evidence type="ECO:0000256" key="9">
    <source>
        <dbReference type="ARBA" id="ARBA00022958"/>
    </source>
</evidence>
<dbReference type="GO" id="GO:0015271">
    <property type="term" value="F:outward rectifier potassium channel activity"/>
    <property type="evidence" value="ECO:0007669"/>
    <property type="project" value="TreeGrafter"/>
</dbReference>
<keyword evidence="10 17" id="KW-1133">Transmembrane helix</keyword>
<feature type="domain" description="Potassium channel" evidence="18">
    <location>
        <begin position="588"/>
        <end position="663"/>
    </location>
</feature>
<dbReference type="Proteomes" id="UP001274896">
    <property type="component" value="Unassembled WGS sequence"/>
</dbReference>
<name>A0AAE0QLA1_9TELE</name>
<feature type="region of interest" description="Disordered" evidence="16">
    <location>
        <begin position="1036"/>
        <end position="1119"/>
    </location>
</feature>
<evidence type="ECO:0000313" key="19">
    <source>
        <dbReference type="EMBL" id="KAK3526054.1"/>
    </source>
</evidence>
<keyword evidence="7 15" id="KW-0812">Transmembrane</keyword>
<evidence type="ECO:0000256" key="7">
    <source>
        <dbReference type="ARBA" id="ARBA00022692"/>
    </source>
</evidence>
<evidence type="ECO:0000256" key="11">
    <source>
        <dbReference type="ARBA" id="ARBA00023065"/>
    </source>
</evidence>
<dbReference type="EMBL" id="JAUCMX010000013">
    <property type="protein sequence ID" value="KAK3526054.1"/>
    <property type="molecule type" value="Genomic_DNA"/>
</dbReference>
<dbReference type="PANTHER" id="PTHR11003:SF75">
    <property type="entry name" value="POTASSIUM CHANNEL SUBFAMILY K MEMBER 9"/>
    <property type="match status" value="1"/>
</dbReference>
<evidence type="ECO:0000256" key="10">
    <source>
        <dbReference type="ARBA" id="ARBA00022989"/>
    </source>
</evidence>
<comment type="caution">
    <text evidence="19">The sequence shown here is derived from an EMBL/GenBank/DDBJ whole genome shotgun (WGS) entry which is preliminary data.</text>
</comment>
<dbReference type="AlphaFoldDB" id="A0AAE0QLA1"/>
<evidence type="ECO:0000259" key="18">
    <source>
        <dbReference type="Pfam" id="PF07885"/>
    </source>
</evidence>
<proteinExistence type="inferred from homology"/>
<keyword evidence="13" id="KW-0325">Glycoprotein</keyword>
<dbReference type="InterPro" id="IPR003280">
    <property type="entry name" value="2pore_dom_K_chnl"/>
</dbReference>
<dbReference type="PRINTS" id="PR01585">
    <property type="entry name" value="TASK3CHANNEL"/>
</dbReference>
<keyword evidence="20" id="KW-1185">Reference proteome</keyword>
<evidence type="ECO:0000256" key="12">
    <source>
        <dbReference type="ARBA" id="ARBA00023136"/>
    </source>
</evidence>
<evidence type="ECO:0000256" key="13">
    <source>
        <dbReference type="ARBA" id="ARBA00023180"/>
    </source>
</evidence>
<dbReference type="GO" id="GO:0022841">
    <property type="term" value="F:potassium ion leak channel activity"/>
    <property type="evidence" value="ECO:0007669"/>
    <property type="project" value="TreeGrafter"/>
</dbReference>
<evidence type="ECO:0000313" key="20">
    <source>
        <dbReference type="Proteomes" id="UP001274896"/>
    </source>
</evidence>